<comment type="subcellular location">
    <subcellularLocation>
        <location evidence="1">Cytoplasm</location>
    </subcellularLocation>
</comment>
<evidence type="ECO:0000313" key="14">
    <source>
        <dbReference type="Proteomes" id="UP000003100"/>
    </source>
</evidence>
<dbReference type="SUPFAM" id="SSF46689">
    <property type="entry name" value="Homeodomain-like"/>
    <property type="match status" value="1"/>
</dbReference>
<dbReference type="AlphaFoldDB" id="C0CRG9"/>
<dbReference type="eggNOG" id="COG2207">
    <property type="taxonomic scope" value="Bacteria"/>
</dbReference>
<reference evidence="13 14" key="1">
    <citation type="submission" date="2009-01" db="EMBL/GenBank/DDBJ databases">
        <authorList>
            <person name="Fulton L."/>
            <person name="Clifton S."/>
            <person name="Fulton B."/>
            <person name="Xu J."/>
            <person name="Minx P."/>
            <person name="Pepin K.H."/>
            <person name="Johnson M."/>
            <person name="Bhonagiri V."/>
            <person name="Nash W.E."/>
            <person name="Mardis E.R."/>
            <person name="Wilson R.K."/>
        </authorList>
    </citation>
    <scope>NUCLEOTIDE SEQUENCE [LARGE SCALE GENOMIC DNA]</scope>
    <source>
        <strain evidence="14">DSM 10507 / JCM 14656 / S5a33</strain>
    </source>
</reference>
<dbReference type="InterPro" id="IPR011006">
    <property type="entry name" value="CheY-like_superfamily"/>
</dbReference>
<dbReference type="SMART" id="SM00448">
    <property type="entry name" value="REC"/>
    <property type="match status" value="1"/>
</dbReference>
<dbReference type="Proteomes" id="UP000003100">
    <property type="component" value="Unassembled WGS sequence"/>
</dbReference>
<feature type="modified residue" description="4-aspartylphosphate" evidence="10">
    <location>
        <position position="55"/>
    </location>
</feature>
<dbReference type="InterPro" id="IPR018060">
    <property type="entry name" value="HTH_AraC"/>
</dbReference>
<dbReference type="GO" id="GO:0005737">
    <property type="term" value="C:cytoplasm"/>
    <property type="evidence" value="ECO:0007669"/>
    <property type="project" value="UniProtKB-SubCell"/>
</dbReference>
<keyword evidence="8" id="KW-0804">Transcription</keyword>
<evidence type="ECO:0000256" key="2">
    <source>
        <dbReference type="ARBA" id="ARBA00018672"/>
    </source>
</evidence>
<keyword evidence="7" id="KW-0238">DNA-binding</keyword>
<sequence length="526" mass="60771">MLKILIVDDEPLVRKLIRYCIPWEEYGLTVAAEASGADEGMEMVREVNPDVVFTDIMMPTTNGLEFTKMIGEYNPEIRVILVSGYDEFEYASTGIKLKVFDYILKPIDREILKKIAENVREDILKERLRETEFEKIKEELSVNAKYIIEKAFYALLIEEDWQNALECLRYYGIVLKNDMCQIAVIELSQVKEDETAALVRATHCKQTAKEYLEENQDIYLFGADTRKIILLNNNKDIEFEQFCDGLRERLEETLKTKLYIGVGNAYQDLSKLKLSFREATEALQYRYVIGESHTVCYEDICYFEQDSGEITEEILHKISFFVRSGMSEDVKKLMESLFDGMKRKRAAKDEVLMSAVKVVIEILPVFHMVVENGREMGQDVSSIITKIMALQTLADLESFLTNVLINVSRAVKEGVKEKDLDVVSAVVKYVEEAYKEKEMSLAGVAKKYFINSSYLSRVFKERTGKPFSDYLLEIRMENAKRLLSQTGLKAYEIAEEVGIKDPHYFSVCFKKYTGKSVSQYRQEQQE</sequence>
<evidence type="ECO:0000256" key="10">
    <source>
        <dbReference type="PROSITE-ProRule" id="PRU00169"/>
    </source>
</evidence>
<evidence type="ECO:0000256" key="5">
    <source>
        <dbReference type="ARBA" id="ARBA00023012"/>
    </source>
</evidence>
<dbReference type="PANTHER" id="PTHR42713">
    <property type="entry name" value="HISTIDINE KINASE-RELATED"/>
    <property type="match status" value="1"/>
</dbReference>
<evidence type="ECO:0000256" key="1">
    <source>
        <dbReference type="ARBA" id="ARBA00004496"/>
    </source>
</evidence>
<feature type="domain" description="Response regulatory" evidence="12">
    <location>
        <begin position="3"/>
        <end position="120"/>
    </location>
</feature>
<dbReference type="Pfam" id="PF17853">
    <property type="entry name" value="GGDEF_2"/>
    <property type="match status" value="1"/>
</dbReference>
<reference evidence="13 14" key="2">
    <citation type="submission" date="2009-02" db="EMBL/GenBank/DDBJ databases">
        <title>Draft genome sequence of Blautia hydrogenotrophica DSM 10507 (Ruminococcus hydrogenotrophicus DSM 10507).</title>
        <authorList>
            <person name="Sudarsanam P."/>
            <person name="Ley R."/>
            <person name="Guruge J."/>
            <person name="Turnbaugh P.J."/>
            <person name="Mahowald M."/>
            <person name="Liep D."/>
            <person name="Gordon J."/>
        </authorList>
    </citation>
    <scope>NUCLEOTIDE SEQUENCE [LARGE SCALE GENOMIC DNA]</scope>
    <source>
        <strain evidence="14">DSM 10507 / JCM 14656 / S5a33</strain>
    </source>
</reference>
<proteinExistence type="predicted"/>
<name>C0CRG9_BLAHS</name>
<keyword evidence="5" id="KW-0902">Two-component regulatory system</keyword>
<evidence type="ECO:0000259" key="11">
    <source>
        <dbReference type="PROSITE" id="PS01124"/>
    </source>
</evidence>
<dbReference type="Gene3D" id="1.10.10.60">
    <property type="entry name" value="Homeodomain-like"/>
    <property type="match status" value="2"/>
</dbReference>
<comment type="function">
    <text evidence="9">May play the central regulatory role in sporulation. It may be an element of the effector pathway responsible for the activation of sporulation genes in response to nutritional stress. Spo0A may act in concert with spo0H (a sigma factor) to control the expression of some genes that are critical to the sporulation process.</text>
</comment>
<keyword evidence="4 10" id="KW-0597">Phosphoprotein</keyword>
<keyword evidence="14" id="KW-1185">Reference proteome</keyword>
<dbReference type="RefSeq" id="WP_005951878.1">
    <property type="nucleotide sequence ID" value="NZ_CP136423.1"/>
</dbReference>
<gene>
    <name evidence="13" type="ORF">RUMHYD_03483</name>
</gene>
<dbReference type="SUPFAM" id="SSF52172">
    <property type="entry name" value="CheY-like"/>
    <property type="match status" value="1"/>
</dbReference>
<dbReference type="PATRIC" id="fig|476272.21.peg.160"/>
<dbReference type="Gene3D" id="3.40.50.2300">
    <property type="match status" value="1"/>
</dbReference>
<dbReference type="Pfam" id="PF12833">
    <property type="entry name" value="HTH_18"/>
    <property type="match status" value="1"/>
</dbReference>
<evidence type="ECO:0000256" key="9">
    <source>
        <dbReference type="ARBA" id="ARBA00024867"/>
    </source>
</evidence>
<dbReference type="GeneID" id="86823298"/>
<evidence type="ECO:0000313" key="13">
    <source>
        <dbReference type="EMBL" id="EEG47584.1"/>
    </source>
</evidence>
<dbReference type="InterPro" id="IPR041522">
    <property type="entry name" value="CdaR_GGDEF"/>
</dbReference>
<dbReference type="PROSITE" id="PS50110">
    <property type="entry name" value="RESPONSE_REGULATORY"/>
    <property type="match status" value="1"/>
</dbReference>
<dbReference type="CDD" id="cd17536">
    <property type="entry name" value="REC_YesN-like"/>
    <property type="match status" value="1"/>
</dbReference>
<dbReference type="PROSITE" id="PS01124">
    <property type="entry name" value="HTH_ARAC_FAMILY_2"/>
    <property type="match status" value="1"/>
</dbReference>
<dbReference type="InterPro" id="IPR051552">
    <property type="entry name" value="HptR"/>
</dbReference>
<dbReference type="GO" id="GO:0003700">
    <property type="term" value="F:DNA-binding transcription factor activity"/>
    <property type="evidence" value="ECO:0007669"/>
    <property type="project" value="InterPro"/>
</dbReference>
<dbReference type="PANTHER" id="PTHR42713:SF3">
    <property type="entry name" value="TRANSCRIPTIONAL REGULATORY PROTEIN HPTR"/>
    <property type="match status" value="1"/>
</dbReference>
<evidence type="ECO:0000259" key="12">
    <source>
        <dbReference type="PROSITE" id="PS50110"/>
    </source>
</evidence>
<keyword evidence="6" id="KW-0805">Transcription regulation</keyword>
<dbReference type="EMBL" id="ACBZ01000187">
    <property type="protein sequence ID" value="EEG47584.1"/>
    <property type="molecule type" value="Genomic_DNA"/>
</dbReference>
<accession>C0CRG9</accession>
<dbReference type="HOGENOM" id="CLU_000445_5_0_9"/>
<dbReference type="SMART" id="SM00342">
    <property type="entry name" value="HTH_ARAC"/>
    <property type="match status" value="1"/>
</dbReference>
<protein>
    <recommendedName>
        <fullName evidence="2">Stage 0 sporulation protein A homolog</fullName>
    </recommendedName>
</protein>
<keyword evidence="3" id="KW-0963">Cytoplasm</keyword>
<dbReference type="InterPro" id="IPR001789">
    <property type="entry name" value="Sig_transdc_resp-reg_receiver"/>
</dbReference>
<organism evidence="13 14">
    <name type="scientific">Blautia hydrogenotrophica (strain DSM 10507 / JCM 14656 / S5a33)</name>
    <name type="common">Ruminococcus hydrogenotrophicus</name>
    <dbReference type="NCBI Taxonomy" id="476272"/>
    <lineage>
        <taxon>Bacteria</taxon>
        <taxon>Bacillati</taxon>
        <taxon>Bacillota</taxon>
        <taxon>Clostridia</taxon>
        <taxon>Lachnospirales</taxon>
        <taxon>Lachnospiraceae</taxon>
        <taxon>Blautia</taxon>
    </lineage>
</organism>
<feature type="domain" description="HTH araC/xylS-type" evidence="11">
    <location>
        <begin position="424"/>
        <end position="523"/>
    </location>
</feature>
<dbReference type="GO" id="GO:0000160">
    <property type="term" value="P:phosphorelay signal transduction system"/>
    <property type="evidence" value="ECO:0007669"/>
    <property type="project" value="UniProtKB-KW"/>
</dbReference>
<evidence type="ECO:0000256" key="4">
    <source>
        <dbReference type="ARBA" id="ARBA00022553"/>
    </source>
</evidence>
<dbReference type="eggNOG" id="COG4753">
    <property type="taxonomic scope" value="Bacteria"/>
</dbReference>
<evidence type="ECO:0000256" key="6">
    <source>
        <dbReference type="ARBA" id="ARBA00023015"/>
    </source>
</evidence>
<evidence type="ECO:0000256" key="7">
    <source>
        <dbReference type="ARBA" id="ARBA00023125"/>
    </source>
</evidence>
<dbReference type="InterPro" id="IPR009057">
    <property type="entry name" value="Homeodomain-like_sf"/>
</dbReference>
<dbReference type="Pfam" id="PF00072">
    <property type="entry name" value="Response_reg"/>
    <property type="match status" value="1"/>
</dbReference>
<evidence type="ECO:0000256" key="8">
    <source>
        <dbReference type="ARBA" id="ARBA00023163"/>
    </source>
</evidence>
<evidence type="ECO:0000256" key="3">
    <source>
        <dbReference type="ARBA" id="ARBA00022490"/>
    </source>
</evidence>
<dbReference type="GO" id="GO:0043565">
    <property type="term" value="F:sequence-specific DNA binding"/>
    <property type="evidence" value="ECO:0007669"/>
    <property type="project" value="InterPro"/>
</dbReference>